<dbReference type="InterPro" id="IPR036291">
    <property type="entry name" value="NAD(P)-bd_dom_sf"/>
</dbReference>
<dbReference type="InterPro" id="IPR050984">
    <property type="entry name" value="Gfo/Idh/MocA_domain"/>
</dbReference>
<feature type="domain" description="GFO/IDH/MocA-like oxidoreductase" evidence="4">
    <location>
        <begin position="167"/>
        <end position="284"/>
    </location>
</feature>
<gene>
    <name evidence="5" type="ORF">COLSTE_00637</name>
</gene>
<dbReference type="eggNOG" id="COG0673">
    <property type="taxonomic scope" value="Bacteria"/>
</dbReference>
<dbReference type="SUPFAM" id="SSF51735">
    <property type="entry name" value="NAD(P)-binding Rossmann-fold domains"/>
    <property type="match status" value="1"/>
</dbReference>
<dbReference type="Gene3D" id="3.30.360.10">
    <property type="entry name" value="Dihydrodipicolinate Reductase, domain 2"/>
    <property type="match status" value="1"/>
</dbReference>
<keyword evidence="2" id="KW-0560">Oxidoreductase</keyword>
<dbReference type="OrthoDB" id="9815825at2"/>
<organism evidence="5 6">
    <name type="scientific">Collinsella stercoris DSM 13279</name>
    <dbReference type="NCBI Taxonomy" id="445975"/>
    <lineage>
        <taxon>Bacteria</taxon>
        <taxon>Bacillati</taxon>
        <taxon>Actinomycetota</taxon>
        <taxon>Coriobacteriia</taxon>
        <taxon>Coriobacteriales</taxon>
        <taxon>Coriobacteriaceae</taxon>
        <taxon>Collinsella</taxon>
    </lineage>
</organism>
<dbReference type="Proteomes" id="UP000003560">
    <property type="component" value="Unassembled WGS sequence"/>
</dbReference>
<dbReference type="GO" id="GO:0000166">
    <property type="term" value="F:nucleotide binding"/>
    <property type="evidence" value="ECO:0007669"/>
    <property type="project" value="InterPro"/>
</dbReference>
<dbReference type="PANTHER" id="PTHR22604:SF105">
    <property type="entry name" value="TRANS-1,2-DIHYDROBENZENE-1,2-DIOL DEHYDROGENASE"/>
    <property type="match status" value="1"/>
</dbReference>
<evidence type="ECO:0000259" key="4">
    <source>
        <dbReference type="Pfam" id="PF22725"/>
    </source>
</evidence>
<dbReference type="GeneID" id="98002942"/>
<reference evidence="5 6" key="2">
    <citation type="submission" date="2008-10" db="EMBL/GenBank/DDBJ databases">
        <authorList>
            <person name="Fulton L."/>
            <person name="Clifton S."/>
            <person name="Fulton B."/>
            <person name="Xu J."/>
            <person name="Minx P."/>
            <person name="Pepin K.H."/>
            <person name="Johnson M."/>
            <person name="Thiruvilangam P."/>
            <person name="Bhonagiri V."/>
            <person name="Nash W.E."/>
            <person name="Mardis E.R."/>
            <person name="Wilson R.K."/>
        </authorList>
    </citation>
    <scope>NUCLEOTIDE SEQUENCE [LARGE SCALE GENOMIC DNA]</scope>
    <source>
        <strain evidence="5 6">DSM 13279</strain>
    </source>
</reference>
<keyword evidence="6" id="KW-1185">Reference proteome</keyword>
<dbReference type="EMBL" id="ABXJ01000034">
    <property type="protein sequence ID" value="EEA91155.1"/>
    <property type="molecule type" value="Genomic_DNA"/>
</dbReference>
<sequence>MADAIGAPAPKDAAAAAKAAFAAVAGKPFPQDIFTAPELTWAVIGCGVIANQMAQSLALAGRKLHGIANRTRAKAEAFAREYGVEKVYDSVEDLYADPQVDAIYITTPHNTHIAYLRAALAAGKHVLCEKAITLNSEELAEARALAVEHHVVLMDATTVLHMPLYTELMRRADTGEFGRMRLAQVNFGSWHSYDDANSRFWNRGLAGGAMLDIGVYALSVARLFMESQPQEVVSLANCFTTGVDEESGFVTRNAEGQLGVFSLTMHAKQPKRATLCFDDCYIEVMGYPRADRATITWTADGRREEVEEGVEAYALCYEVADLEQAVAGDARALQLIDFAADVMDIMTRLRREWGVIYPEEE</sequence>
<proteinExistence type="inferred from homology"/>
<dbReference type="RefSeq" id="WP_006720299.1">
    <property type="nucleotide sequence ID" value="NZ_CP085935.1"/>
</dbReference>
<dbReference type="Pfam" id="PF01408">
    <property type="entry name" value="GFO_IDH_MocA"/>
    <property type="match status" value="1"/>
</dbReference>
<dbReference type="HOGENOM" id="CLU_023194_7_2_11"/>
<evidence type="ECO:0000256" key="2">
    <source>
        <dbReference type="ARBA" id="ARBA00023002"/>
    </source>
</evidence>
<reference evidence="5 6" key="1">
    <citation type="submission" date="2008-10" db="EMBL/GenBank/DDBJ databases">
        <title>Draft genome sequence of Collinsella stercoris (DSM 13279).</title>
        <authorList>
            <person name="Sudarsanam P."/>
            <person name="Ley R."/>
            <person name="Guruge J."/>
            <person name="Turnbaugh P.J."/>
            <person name="Mahowald M."/>
            <person name="Liep D."/>
            <person name="Gordon J."/>
        </authorList>
    </citation>
    <scope>NUCLEOTIDE SEQUENCE [LARGE SCALE GENOMIC DNA]</scope>
    <source>
        <strain evidence="5 6">DSM 13279</strain>
    </source>
</reference>
<dbReference type="GO" id="GO:0016491">
    <property type="term" value="F:oxidoreductase activity"/>
    <property type="evidence" value="ECO:0007669"/>
    <property type="project" value="UniProtKB-KW"/>
</dbReference>
<accession>B6G996</accession>
<evidence type="ECO:0000313" key="6">
    <source>
        <dbReference type="Proteomes" id="UP000003560"/>
    </source>
</evidence>
<evidence type="ECO:0000259" key="3">
    <source>
        <dbReference type="Pfam" id="PF01408"/>
    </source>
</evidence>
<feature type="domain" description="Gfo/Idh/MocA-like oxidoreductase N-terminal" evidence="3">
    <location>
        <begin position="40"/>
        <end position="154"/>
    </location>
</feature>
<name>B6G996_9ACTN</name>
<comment type="similarity">
    <text evidence="1">Belongs to the Gfo/Idh/MocA family.</text>
</comment>
<dbReference type="InterPro" id="IPR000683">
    <property type="entry name" value="Gfo/Idh/MocA-like_OxRdtase_N"/>
</dbReference>
<evidence type="ECO:0000313" key="5">
    <source>
        <dbReference type="EMBL" id="EEA91155.1"/>
    </source>
</evidence>
<dbReference type="SUPFAM" id="SSF55347">
    <property type="entry name" value="Glyceraldehyde-3-phosphate dehydrogenase-like, C-terminal domain"/>
    <property type="match status" value="1"/>
</dbReference>
<comment type="caution">
    <text evidence="5">The sequence shown here is derived from an EMBL/GenBank/DDBJ whole genome shotgun (WGS) entry which is preliminary data.</text>
</comment>
<dbReference type="PANTHER" id="PTHR22604">
    <property type="entry name" value="OXIDOREDUCTASES"/>
    <property type="match status" value="1"/>
</dbReference>
<dbReference type="Gene3D" id="3.40.50.720">
    <property type="entry name" value="NAD(P)-binding Rossmann-like Domain"/>
    <property type="match status" value="1"/>
</dbReference>
<dbReference type="InterPro" id="IPR055170">
    <property type="entry name" value="GFO_IDH_MocA-like_dom"/>
</dbReference>
<dbReference type="AlphaFoldDB" id="B6G996"/>
<evidence type="ECO:0000256" key="1">
    <source>
        <dbReference type="ARBA" id="ARBA00010928"/>
    </source>
</evidence>
<dbReference type="STRING" id="445975.COLSTE_00637"/>
<protein>
    <submittedName>
        <fullName evidence="5">Oxidoreductase, NAD-binding domain protein</fullName>
    </submittedName>
</protein>
<dbReference type="Pfam" id="PF22725">
    <property type="entry name" value="GFO_IDH_MocA_C3"/>
    <property type="match status" value="1"/>
</dbReference>